<comment type="caution">
    <text evidence="2">The sequence shown here is derived from an EMBL/GenBank/DDBJ whole genome shotgun (WGS) entry which is preliminary data.</text>
</comment>
<gene>
    <name evidence="2" type="ORF">NPIL_187471</name>
</gene>
<evidence type="ECO:0000313" key="3">
    <source>
        <dbReference type="Proteomes" id="UP000887013"/>
    </source>
</evidence>
<sequence>MARTKQTKQKKEKAESINILDPLDLESVTDDETEIMNTENENSTDQDRNKEACFLRTRMEEKFKEIVNYTNHYREKKLNMSIRKDDYEERQEVESNPYYSK</sequence>
<evidence type="ECO:0000256" key="1">
    <source>
        <dbReference type="SAM" id="MobiDB-lite"/>
    </source>
</evidence>
<keyword evidence="3" id="KW-1185">Reference proteome</keyword>
<reference evidence="2" key="1">
    <citation type="submission" date="2020-08" db="EMBL/GenBank/DDBJ databases">
        <title>Multicomponent nature underlies the extraordinary mechanical properties of spider dragline silk.</title>
        <authorList>
            <person name="Kono N."/>
            <person name="Nakamura H."/>
            <person name="Mori M."/>
            <person name="Yoshida Y."/>
            <person name="Ohtoshi R."/>
            <person name="Malay A.D."/>
            <person name="Moran D.A.P."/>
            <person name="Tomita M."/>
            <person name="Numata K."/>
            <person name="Arakawa K."/>
        </authorList>
    </citation>
    <scope>NUCLEOTIDE SEQUENCE</scope>
</reference>
<name>A0A8X6NCV8_NEPPI</name>
<protein>
    <submittedName>
        <fullName evidence="2">Uncharacterized protein</fullName>
    </submittedName>
</protein>
<feature type="region of interest" description="Disordered" evidence="1">
    <location>
        <begin position="1"/>
        <end position="21"/>
    </location>
</feature>
<dbReference type="Proteomes" id="UP000887013">
    <property type="component" value="Unassembled WGS sequence"/>
</dbReference>
<evidence type="ECO:0000313" key="2">
    <source>
        <dbReference type="EMBL" id="GFT08054.1"/>
    </source>
</evidence>
<proteinExistence type="predicted"/>
<feature type="compositionally biased region" description="Basic residues" evidence="1">
    <location>
        <begin position="1"/>
        <end position="11"/>
    </location>
</feature>
<accession>A0A8X6NCV8</accession>
<dbReference type="AlphaFoldDB" id="A0A8X6NCV8"/>
<organism evidence="2 3">
    <name type="scientific">Nephila pilipes</name>
    <name type="common">Giant wood spider</name>
    <name type="synonym">Nephila maculata</name>
    <dbReference type="NCBI Taxonomy" id="299642"/>
    <lineage>
        <taxon>Eukaryota</taxon>
        <taxon>Metazoa</taxon>
        <taxon>Ecdysozoa</taxon>
        <taxon>Arthropoda</taxon>
        <taxon>Chelicerata</taxon>
        <taxon>Arachnida</taxon>
        <taxon>Araneae</taxon>
        <taxon>Araneomorphae</taxon>
        <taxon>Entelegynae</taxon>
        <taxon>Araneoidea</taxon>
        <taxon>Nephilidae</taxon>
        <taxon>Nephila</taxon>
    </lineage>
</organism>
<dbReference type="EMBL" id="BMAW01103208">
    <property type="protein sequence ID" value="GFT08054.1"/>
    <property type="molecule type" value="Genomic_DNA"/>
</dbReference>